<keyword evidence="8" id="KW-0830">Ubiquinone</keyword>
<evidence type="ECO:0000256" key="2">
    <source>
        <dbReference type="ARBA" id="ARBA00010535"/>
    </source>
</evidence>
<evidence type="ECO:0000256" key="9">
    <source>
        <dbReference type="SAM" id="Phobius"/>
    </source>
</evidence>
<evidence type="ECO:0000256" key="3">
    <source>
        <dbReference type="ARBA" id="ARBA00021009"/>
    </source>
</evidence>
<evidence type="ECO:0000256" key="8">
    <source>
        <dbReference type="RuleBase" id="RU000473"/>
    </source>
</evidence>
<feature type="transmembrane region" description="Helical" evidence="9">
    <location>
        <begin position="147"/>
        <end position="167"/>
    </location>
</feature>
<dbReference type="PROSITE" id="PS00667">
    <property type="entry name" value="COMPLEX1_ND1_1"/>
    <property type="match status" value="1"/>
</dbReference>
<dbReference type="GO" id="GO:0005743">
    <property type="term" value="C:mitochondrial inner membrane"/>
    <property type="evidence" value="ECO:0007669"/>
    <property type="project" value="UniProtKB-SubCell"/>
</dbReference>
<comment type="subcellular location">
    <subcellularLocation>
        <location evidence="1">Membrane</location>
        <topology evidence="1">Multi-pass membrane protein</topology>
    </subcellularLocation>
    <subcellularLocation>
        <location evidence="7">Mitochondrion inner membrane</location>
        <topology evidence="7">Multi-pass membrane protein</topology>
    </subcellularLocation>
</comment>
<evidence type="ECO:0000256" key="7">
    <source>
        <dbReference type="RuleBase" id="RU000471"/>
    </source>
</evidence>
<reference evidence="10" key="1">
    <citation type="journal article" date="2017" name="Sci. Rep.">
        <title>Multiple introns in a deep-sea Annelid (Decemunciger: Ampharetidae) mitochondrial genome.</title>
        <authorList>
            <person name="Bernardino A.F."/>
            <person name="Li Y."/>
            <person name="Smith C.R."/>
            <person name="Halanych K.M."/>
        </authorList>
    </citation>
    <scope>NUCLEOTIDE SEQUENCE</scope>
</reference>
<keyword evidence="5 9" id="KW-1133">Transmembrane helix</keyword>
<dbReference type="GO" id="GO:0009060">
    <property type="term" value="P:aerobic respiration"/>
    <property type="evidence" value="ECO:0007669"/>
    <property type="project" value="TreeGrafter"/>
</dbReference>
<dbReference type="PANTHER" id="PTHR11432">
    <property type="entry name" value="NADH DEHYDROGENASE SUBUNIT 1"/>
    <property type="match status" value="1"/>
</dbReference>
<organism evidence="10">
    <name type="scientific">Nephtys sp. AB-2017</name>
    <dbReference type="NCBI Taxonomy" id="2019427"/>
    <lineage>
        <taxon>Eukaryota</taxon>
        <taxon>Metazoa</taxon>
        <taxon>Spiralia</taxon>
        <taxon>Lophotrochozoa</taxon>
        <taxon>Annelida</taxon>
        <taxon>Polychaeta</taxon>
        <taxon>Errantia</taxon>
        <taxon>Phyllodocida</taxon>
        <taxon>Nephtyidae</taxon>
        <taxon>Nephtys</taxon>
    </lineage>
</organism>
<comment type="catalytic activity">
    <reaction evidence="8">
        <text>a ubiquinone + NADH + 5 H(+)(in) = a ubiquinol + NAD(+) + 4 H(+)(out)</text>
        <dbReference type="Rhea" id="RHEA:29091"/>
        <dbReference type="Rhea" id="RHEA-COMP:9565"/>
        <dbReference type="Rhea" id="RHEA-COMP:9566"/>
        <dbReference type="ChEBI" id="CHEBI:15378"/>
        <dbReference type="ChEBI" id="CHEBI:16389"/>
        <dbReference type="ChEBI" id="CHEBI:17976"/>
        <dbReference type="ChEBI" id="CHEBI:57540"/>
        <dbReference type="ChEBI" id="CHEBI:57945"/>
        <dbReference type="EC" id="7.1.1.2"/>
    </reaction>
</comment>
<name>A0A220T2V1_9ANNE</name>
<dbReference type="InterPro" id="IPR018086">
    <property type="entry name" value="NADH_UbQ_OxRdtase_su1_CS"/>
</dbReference>
<feature type="transmembrane region" description="Helical" evidence="9">
    <location>
        <begin position="71"/>
        <end position="92"/>
    </location>
</feature>
<feature type="transmembrane region" description="Helical" evidence="9">
    <location>
        <begin position="173"/>
        <end position="193"/>
    </location>
</feature>
<evidence type="ECO:0000256" key="4">
    <source>
        <dbReference type="ARBA" id="ARBA00022692"/>
    </source>
</evidence>
<dbReference type="PANTHER" id="PTHR11432:SF3">
    <property type="entry name" value="NADH-UBIQUINONE OXIDOREDUCTASE CHAIN 1"/>
    <property type="match status" value="1"/>
</dbReference>
<dbReference type="EC" id="7.1.1.2" evidence="8"/>
<keyword evidence="8 10" id="KW-0496">Mitochondrion</keyword>
<dbReference type="AlphaFoldDB" id="A0A220T2V1"/>
<evidence type="ECO:0000256" key="6">
    <source>
        <dbReference type="ARBA" id="ARBA00023136"/>
    </source>
</evidence>
<accession>A0A220T2V1</accession>
<keyword evidence="7" id="KW-0520">NAD</keyword>
<sequence>MILSFSTHILLSYVMALLAMAFFTLLERKVLGYIQLRKGPNKVGIMGLPQPLADAAKLLTKEQTFPSLANWAPYLFAPTIGLFLALMLWSMFPHGAPTLFIKFGVLFFLCVSSINVYVTLGAGWASNSKYALLGAIRAMAQTISYEVSMSLTLLGVLVILTSFNMTLMHLNSYTPMILLSLPLSLVWFTTTLAETNRTPFDFAEGESELVSGFNTEYSSGTFAMIFMAEYTNILVMSLFSTIFFFSLPFSPLFKDLYLTFITLLVAFAFLWIRGSLPRMRYDRLMNLTWKGFLPFALMMLMFNIPLNMIFMW</sequence>
<dbReference type="InterPro" id="IPR001694">
    <property type="entry name" value="NADH_UbQ_OxRdtase_su1/FPO"/>
</dbReference>
<feature type="non-terminal residue" evidence="10">
    <location>
        <position position="1"/>
    </location>
</feature>
<dbReference type="HAMAP" id="MF_01350">
    <property type="entry name" value="NDH1_NuoH"/>
    <property type="match status" value="1"/>
</dbReference>
<dbReference type="Pfam" id="PF00146">
    <property type="entry name" value="NADHdh"/>
    <property type="match status" value="1"/>
</dbReference>
<feature type="transmembrane region" description="Helical" evidence="9">
    <location>
        <begin position="292"/>
        <end position="310"/>
    </location>
</feature>
<evidence type="ECO:0000256" key="5">
    <source>
        <dbReference type="ARBA" id="ARBA00022989"/>
    </source>
</evidence>
<proteinExistence type="inferred from homology"/>
<evidence type="ECO:0000256" key="1">
    <source>
        <dbReference type="ARBA" id="ARBA00004141"/>
    </source>
</evidence>
<evidence type="ECO:0000313" key="10">
    <source>
        <dbReference type="EMBL" id="ASK49862.1"/>
    </source>
</evidence>
<feature type="non-terminal residue" evidence="10">
    <location>
        <position position="312"/>
    </location>
</feature>
<comment type="similarity">
    <text evidence="2 7">Belongs to the complex I subunit 1 family.</text>
</comment>
<protein>
    <recommendedName>
        <fullName evidence="3 8">NADH-ubiquinone oxidoreductase chain 1</fullName>
        <ecNumber evidence="8">7.1.1.2</ecNumber>
    </recommendedName>
</protein>
<geneLocation type="mitochondrion" evidence="10"/>
<dbReference type="GO" id="GO:0008137">
    <property type="term" value="F:NADH dehydrogenase (ubiquinone) activity"/>
    <property type="evidence" value="ECO:0007669"/>
    <property type="project" value="UniProtKB-EC"/>
</dbReference>
<dbReference type="EMBL" id="KY972476">
    <property type="protein sequence ID" value="ASK49862.1"/>
    <property type="molecule type" value="Genomic_DNA"/>
</dbReference>
<feature type="transmembrane region" description="Helical" evidence="9">
    <location>
        <begin position="6"/>
        <end position="26"/>
    </location>
</feature>
<dbReference type="GO" id="GO:0003954">
    <property type="term" value="F:NADH dehydrogenase activity"/>
    <property type="evidence" value="ECO:0007669"/>
    <property type="project" value="TreeGrafter"/>
</dbReference>
<keyword evidence="6 9" id="KW-0472">Membrane</keyword>
<gene>
    <name evidence="10" type="primary">NAD1</name>
</gene>
<feature type="transmembrane region" description="Helical" evidence="9">
    <location>
        <begin position="230"/>
        <end position="250"/>
    </location>
</feature>
<feature type="transmembrane region" description="Helical" evidence="9">
    <location>
        <begin position="256"/>
        <end position="272"/>
    </location>
</feature>
<keyword evidence="4 7" id="KW-0812">Transmembrane</keyword>
<feature type="transmembrane region" description="Helical" evidence="9">
    <location>
        <begin position="104"/>
        <end position="126"/>
    </location>
</feature>
<dbReference type="PROSITE" id="PS00668">
    <property type="entry name" value="COMPLEX1_ND1_2"/>
    <property type="match status" value="1"/>
</dbReference>